<evidence type="ECO:0000313" key="2">
    <source>
        <dbReference type="Proteomes" id="UP000460412"/>
    </source>
</evidence>
<organism evidence="1 2">
    <name type="scientific">Sporofaciens musculi</name>
    <dbReference type="NCBI Taxonomy" id="2681861"/>
    <lineage>
        <taxon>Bacteria</taxon>
        <taxon>Bacillati</taxon>
        <taxon>Bacillota</taxon>
        <taxon>Clostridia</taxon>
        <taxon>Lachnospirales</taxon>
        <taxon>Lachnospiraceae</taxon>
        <taxon>Sporofaciens</taxon>
    </lineage>
</organism>
<accession>A0A7X3SJD1</accession>
<keyword evidence="2" id="KW-1185">Reference proteome</keyword>
<gene>
    <name evidence="1" type="ORF">GN277_12945</name>
</gene>
<dbReference type="EMBL" id="WUQX01000001">
    <property type="protein sequence ID" value="MXP76269.1"/>
    <property type="molecule type" value="Genomic_DNA"/>
</dbReference>
<dbReference type="Proteomes" id="UP000460412">
    <property type="component" value="Unassembled WGS sequence"/>
</dbReference>
<evidence type="ECO:0000313" key="1">
    <source>
        <dbReference type="EMBL" id="MXP76269.1"/>
    </source>
</evidence>
<protein>
    <submittedName>
        <fullName evidence="1">Uncharacterized protein</fullName>
    </submittedName>
</protein>
<comment type="caution">
    <text evidence="1">The sequence shown here is derived from an EMBL/GenBank/DDBJ whole genome shotgun (WGS) entry which is preliminary data.</text>
</comment>
<dbReference type="RefSeq" id="WP_159751420.1">
    <property type="nucleotide sequence ID" value="NZ_CASZNZ010000271.1"/>
</dbReference>
<name>A0A7X3SJD1_9FIRM</name>
<proteinExistence type="predicted"/>
<reference evidence="1 2" key="1">
    <citation type="submission" date="2019-12" db="EMBL/GenBank/DDBJ databases">
        <title>Sporaefaciens musculi gen. nov., sp. nov., a novel bacterium isolated from the caecum of an obese mouse.</title>
        <authorList>
            <person name="Rasmussen T.S."/>
            <person name="Streidl T."/>
            <person name="Hitch T.C.A."/>
            <person name="Wortmann E."/>
            <person name="Deptula P."/>
            <person name="Hansen M."/>
            <person name="Nielsen D.S."/>
            <person name="Clavel T."/>
            <person name="Vogensen F.K."/>
        </authorList>
    </citation>
    <scope>NUCLEOTIDE SEQUENCE [LARGE SCALE GENOMIC DNA]</scope>
    <source>
        <strain evidence="1 2">WCA-9-b2</strain>
    </source>
</reference>
<dbReference type="AlphaFoldDB" id="A0A7X3SJD1"/>
<sequence length="50" mass="5714">MNERAIVTFAVIKKNGIVTNVGRSTILQPKTNFKGESTVKWYKDTKKRSE</sequence>